<feature type="region of interest" description="Disordered" evidence="1">
    <location>
        <begin position="865"/>
        <end position="884"/>
    </location>
</feature>
<accession>A0ABY7KSV1</accession>
<keyword evidence="2" id="KW-0812">Transmembrane</keyword>
<reference evidence="3" key="1">
    <citation type="submission" date="2022-12" db="EMBL/GenBank/DDBJ databases">
        <authorList>
            <person name="Ruckert C."/>
            <person name="Busche T."/>
            <person name="Kalinowski J."/>
            <person name="Wittmann C."/>
        </authorList>
    </citation>
    <scope>NUCLEOTIDE SEQUENCE</scope>
    <source>
        <strain evidence="3">DSM 40467</strain>
    </source>
</reference>
<feature type="compositionally biased region" description="Basic and acidic residues" evidence="1">
    <location>
        <begin position="873"/>
        <end position="884"/>
    </location>
</feature>
<keyword evidence="4" id="KW-1185">Reference proteome</keyword>
<sequence length="1105" mass="122985">MTSPLGTYSFLPWLRLGLANEIQALDFDPAVKVRAKVNVRLDVKGDKVTGGTETVATLDQPVALFGPGDIVGVDQRAIFRVEPRDWVTNFEPNYLAAMEFYDEDLPWRYTPAAPDAATGRLRPWLALIVLEEGEFDDGPDVKDRPLPYVTVSTLAPFPKADELWAWAHVHVNRSLAADDTEFVSRNMAAVMPRFLDVLNENPDLAYSRIVCPRHLEANKAYHAFLMPTFETGRRAGLNLDLADVEATKSAWDPTARPEGQSFPYYYRWFFRTGDTGDFEALVRLLQPKPVDPRVGFREMDLLDPGSGVPRLDKPELGGILKLGGALQPPDPVPPTPPDPHETWDTPFPRPLQTELARLINLPDRYRAEGEPDPVITPPLYGTWHAMTKRVLDQRDGTPITPAETWVQRLNLDPRFRAAAGIGTRVIQDQQEKLMDAAWEQIGNVLEAQRRIRLGQFGLLVSGMWYDRHLVPAVGVSRQQGLLLMAPLNKRIVHDGATLHHAYAQSLVQPTMTSTAMRRVVRPRGRLVRSLPFDATLIPGRLIDRVNRGEVSAAPPKTAPPGVVTSGELAEQWLPQGVPAFGLAWLRRFAFLPLLVLLAAVALALVLLLLLFPVGVVPAVVLVAIGLFLHRRLGRWRQAVLAAELLGEDQTPESVDRLPGAPDFVITEPGSGFVPHTGAADSVEAARFKTALRDTFEGRRLSDAAGRPPVRGSLDLGAKADAGLDAIRPSRTIPRRVMAGIFVPPRIQDDLVTPPSAAFVEPMAYPVIDVPMYEPLKALSSELFLPNINLIEPNSVTLLQTNQRFIESYMVGLNHEFARELLWREYPTDQRGSTFRQFWDVRGFFNADSLDDETLKEKLRDIPPLHTWAPDSELGDHDNREAPGEKEDELVLAIRGELLKRYPNAVIYAHRACWQRKTVTASDEDLEPCRRSGAIDNTVERRLVSLTPEEELSPPKSKVLTPLYEAKVDPDIYFFGFDLTVDEAKGEDGLDPEDDPGWFFVIKERPGEPRFGLDEDLQEPVQVWNDLSWPKINVADGRCIDIAAAPATLAVTSPGTDDEKFPQFEDDAHVQWSRAGMTSAELAYVLFQAPVLVAFHASEMLPGGRA</sequence>
<dbReference type="EMBL" id="CP114413">
    <property type="protein sequence ID" value="WAZ26457.1"/>
    <property type="molecule type" value="Genomic_DNA"/>
</dbReference>
<protein>
    <submittedName>
        <fullName evidence="3">Uncharacterized protein</fullName>
    </submittedName>
</protein>
<organism evidence="3 4">
    <name type="scientific">Streptomyces cinnabarinus</name>
    <dbReference type="NCBI Taxonomy" id="67287"/>
    <lineage>
        <taxon>Bacteria</taxon>
        <taxon>Bacillati</taxon>
        <taxon>Actinomycetota</taxon>
        <taxon>Actinomycetes</taxon>
        <taxon>Kitasatosporales</taxon>
        <taxon>Streptomycetaceae</taxon>
        <taxon>Streptomyces</taxon>
    </lineage>
</organism>
<gene>
    <name evidence="3" type="ORF">STRCI_008036</name>
</gene>
<evidence type="ECO:0000313" key="4">
    <source>
        <dbReference type="Proteomes" id="UP001164439"/>
    </source>
</evidence>
<name>A0ABY7KSV1_9ACTN</name>
<dbReference type="RefSeq" id="WP_269663941.1">
    <property type="nucleotide sequence ID" value="NZ_CP114413.1"/>
</dbReference>
<evidence type="ECO:0000313" key="3">
    <source>
        <dbReference type="EMBL" id="WAZ26457.1"/>
    </source>
</evidence>
<keyword evidence="2" id="KW-0472">Membrane</keyword>
<proteinExistence type="predicted"/>
<evidence type="ECO:0000256" key="1">
    <source>
        <dbReference type="SAM" id="MobiDB-lite"/>
    </source>
</evidence>
<keyword evidence="2" id="KW-1133">Transmembrane helix</keyword>
<evidence type="ECO:0000256" key="2">
    <source>
        <dbReference type="SAM" id="Phobius"/>
    </source>
</evidence>
<dbReference type="Proteomes" id="UP001164439">
    <property type="component" value="Chromosome"/>
</dbReference>
<feature type="transmembrane region" description="Helical" evidence="2">
    <location>
        <begin position="595"/>
        <end position="628"/>
    </location>
</feature>